<dbReference type="PANTHER" id="PTHR10655">
    <property type="entry name" value="LYSOPHOSPHOLIPASE-RELATED"/>
    <property type="match status" value="1"/>
</dbReference>
<dbReference type="SUPFAM" id="SSF53474">
    <property type="entry name" value="alpha/beta-Hydrolases"/>
    <property type="match status" value="1"/>
</dbReference>
<dbReference type="AlphaFoldDB" id="A0A7J5BCM3"/>
<dbReference type="EMBL" id="WBKB01000002">
    <property type="protein sequence ID" value="KAB1643957.1"/>
    <property type="molecule type" value="Genomic_DNA"/>
</dbReference>
<gene>
    <name evidence="4" type="ORF">F8O05_03925</name>
</gene>
<reference evidence="4 5" key="1">
    <citation type="submission" date="2019-09" db="EMBL/GenBank/DDBJ databases">
        <title>Phylogeny of genus Pseudoclavibacter and closely related genus.</title>
        <authorList>
            <person name="Li Y."/>
        </authorList>
    </citation>
    <scope>NUCLEOTIDE SEQUENCE [LARGE SCALE GENOMIC DNA]</scope>
    <source>
        <strain evidence="4 5">KCTC 13959</strain>
    </source>
</reference>
<evidence type="ECO:0000313" key="5">
    <source>
        <dbReference type="Proteomes" id="UP000433493"/>
    </source>
</evidence>
<keyword evidence="5" id="KW-1185">Reference proteome</keyword>
<dbReference type="RefSeq" id="WP_158051461.1">
    <property type="nucleotide sequence ID" value="NZ_WBKB01000002.1"/>
</dbReference>
<organism evidence="4 5">
    <name type="scientific">Gulosibacter chungangensis</name>
    <dbReference type="NCBI Taxonomy" id="979746"/>
    <lineage>
        <taxon>Bacteria</taxon>
        <taxon>Bacillati</taxon>
        <taxon>Actinomycetota</taxon>
        <taxon>Actinomycetes</taxon>
        <taxon>Micrococcales</taxon>
        <taxon>Microbacteriaceae</taxon>
        <taxon>Gulosibacter</taxon>
    </lineage>
</organism>
<dbReference type="InterPro" id="IPR050565">
    <property type="entry name" value="LYPA1-2/EST-like"/>
</dbReference>
<protein>
    <submittedName>
        <fullName evidence="4">Alpha/beta fold hydrolase</fullName>
    </submittedName>
</protein>
<keyword evidence="2 4" id="KW-0378">Hydrolase</keyword>
<dbReference type="GO" id="GO:0016787">
    <property type="term" value="F:hydrolase activity"/>
    <property type="evidence" value="ECO:0007669"/>
    <property type="project" value="UniProtKB-KW"/>
</dbReference>
<dbReference type="InterPro" id="IPR029058">
    <property type="entry name" value="AB_hydrolase_fold"/>
</dbReference>
<dbReference type="Pfam" id="PF02230">
    <property type="entry name" value="Abhydrolase_2"/>
    <property type="match status" value="1"/>
</dbReference>
<dbReference type="InterPro" id="IPR003140">
    <property type="entry name" value="PLipase/COase/thioEstase"/>
</dbReference>
<dbReference type="PANTHER" id="PTHR10655:SF17">
    <property type="entry name" value="LYSOPHOSPHOLIPASE-LIKE PROTEIN 1"/>
    <property type="match status" value="1"/>
</dbReference>
<dbReference type="Proteomes" id="UP000433493">
    <property type="component" value="Unassembled WGS sequence"/>
</dbReference>
<sequence>MTSAITPAPIPAAVGPRESGPDGRPLLLFIHGFGSNERDLPSLAENLGEGWDWISVRAPYPLVSGGAAWFPLSEGGPYDRGAIDASLAGLEEFIEAHTSGQPIVPIGFSQGGLMVTELLRSGRIAINAGVILSGFVDPEPRESDARLREKRPKVFFGRGTADPLIDEERFDTTERWVREYTDATVKVYQGLAHAVSHEEILDVREFLDDLGLV</sequence>
<dbReference type="OrthoDB" id="9780848at2"/>
<evidence type="ECO:0000256" key="2">
    <source>
        <dbReference type="ARBA" id="ARBA00022801"/>
    </source>
</evidence>
<evidence type="ECO:0000256" key="1">
    <source>
        <dbReference type="ARBA" id="ARBA00006499"/>
    </source>
</evidence>
<feature type="domain" description="Phospholipase/carboxylesterase/thioesterase" evidence="3">
    <location>
        <begin position="24"/>
        <end position="208"/>
    </location>
</feature>
<comment type="similarity">
    <text evidence="1">Belongs to the AB hydrolase superfamily. AB hydrolase 2 family.</text>
</comment>
<evidence type="ECO:0000259" key="3">
    <source>
        <dbReference type="Pfam" id="PF02230"/>
    </source>
</evidence>
<evidence type="ECO:0000313" key="4">
    <source>
        <dbReference type="EMBL" id="KAB1643957.1"/>
    </source>
</evidence>
<accession>A0A7J5BCM3</accession>
<dbReference type="Gene3D" id="3.40.50.1820">
    <property type="entry name" value="alpha/beta hydrolase"/>
    <property type="match status" value="1"/>
</dbReference>
<name>A0A7J5BCM3_9MICO</name>
<comment type="caution">
    <text evidence="4">The sequence shown here is derived from an EMBL/GenBank/DDBJ whole genome shotgun (WGS) entry which is preliminary data.</text>
</comment>
<proteinExistence type="inferred from homology"/>